<reference evidence="5" key="2">
    <citation type="journal article" date="2022" name="Hortic Res">
        <title>The genome of Dioscorea zingiberensis sheds light on the biosynthesis, origin and evolution of the medicinally important diosgenin saponins.</title>
        <authorList>
            <person name="Li Y."/>
            <person name="Tan C."/>
            <person name="Li Z."/>
            <person name="Guo J."/>
            <person name="Li S."/>
            <person name="Chen X."/>
            <person name="Wang C."/>
            <person name="Dai X."/>
            <person name="Yang H."/>
            <person name="Song W."/>
            <person name="Hou L."/>
            <person name="Xu J."/>
            <person name="Tong Z."/>
            <person name="Xu A."/>
            <person name="Yuan X."/>
            <person name="Wang W."/>
            <person name="Yang Q."/>
            <person name="Chen L."/>
            <person name="Sun Z."/>
            <person name="Wang K."/>
            <person name="Pan B."/>
            <person name="Chen J."/>
            <person name="Bao Y."/>
            <person name="Liu F."/>
            <person name="Qi X."/>
            <person name="Gang D.R."/>
            <person name="Wen J."/>
            <person name="Li J."/>
        </authorList>
    </citation>
    <scope>NUCLEOTIDE SEQUENCE</scope>
    <source>
        <strain evidence="5">Dzin_1.0</strain>
    </source>
</reference>
<name>A0A9D5CP19_9LILI</name>
<dbReference type="GO" id="GO:0005739">
    <property type="term" value="C:mitochondrion"/>
    <property type="evidence" value="ECO:0007669"/>
    <property type="project" value="TreeGrafter"/>
</dbReference>
<feature type="compositionally biased region" description="Basic and acidic residues" evidence="3">
    <location>
        <begin position="1"/>
        <end position="14"/>
    </location>
</feature>
<evidence type="ECO:0000313" key="5">
    <source>
        <dbReference type="EMBL" id="KAJ0976589.1"/>
    </source>
</evidence>
<evidence type="ECO:0000313" key="6">
    <source>
        <dbReference type="Proteomes" id="UP001085076"/>
    </source>
</evidence>
<dbReference type="GO" id="GO:0004352">
    <property type="term" value="F:glutamate dehydrogenase (NAD+) activity"/>
    <property type="evidence" value="ECO:0007669"/>
    <property type="project" value="TreeGrafter"/>
</dbReference>
<evidence type="ECO:0000259" key="4">
    <source>
        <dbReference type="Pfam" id="PF00208"/>
    </source>
</evidence>
<evidence type="ECO:0000256" key="2">
    <source>
        <dbReference type="ARBA" id="ARBA00023027"/>
    </source>
</evidence>
<dbReference type="SUPFAM" id="SSF51735">
    <property type="entry name" value="NAD(P)-binding Rossmann-fold domains"/>
    <property type="match status" value="1"/>
</dbReference>
<dbReference type="InterPro" id="IPR006096">
    <property type="entry name" value="Glu/Leu/Phe/Val/Trp_DH_C"/>
</dbReference>
<dbReference type="Pfam" id="PF00208">
    <property type="entry name" value="ELFV_dehydrog"/>
    <property type="match status" value="1"/>
</dbReference>
<feature type="region of interest" description="Disordered" evidence="3">
    <location>
        <begin position="1"/>
        <end position="50"/>
    </location>
</feature>
<gene>
    <name evidence="5" type="ORF">J5N97_012063</name>
</gene>
<dbReference type="InterPro" id="IPR036291">
    <property type="entry name" value="NAD(P)-bd_dom_sf"/>
</dbReference>
<evidence type="ECO:0000256" key="3">
    <source>
        <dbReference type="SAM" id="MobiDB-lite"/>
    </source>
</evidence>
<dbReference type="EMBL" id="JAGGNH010000003">
    <property type="protein sequence ID" value="KAJ0976589.1"/>
    <property type="molecule type" value="Genomic_DNA"/>
</dbReference>
<dbReference type="PANTHER" id="PTHR11606">
    <property type="entry name" value="GLUTAMATE DEHYDROGENASE"/>
    <property type="match status" value="1"/>
</dbReference>
<dbReference type="AlphaFoldDB" id="A0A9D5CP19"/>
<feature type="domain" description="Glutamate/phenylalanine/leucine/valine/L-tryptophan dehydrogenase C-terminal" evidence="4">
    <location>
        <begin position="50"/>
        <end position="126"/>
    </location>
</feature>
<dbReference type="PANTHER" id="PTHR11606:SF29">
    <property type="entry name" value="GLUTAMATE DEHYDROGENASE 3-RELATED"/>
    <property type="match status" value="1"/>
</dbReference>
<keyword evidence="6" id="KW-1185">Reference proteome</keyword>
<comment type="caution">
    <text evidence="5">The sequence shown here is derived from an EMBL/GenBank/DDBJ whole genome shotgun (WGS) entry which is preliminary data.</text>
</comment>
<accession>A0A9D5CP19</accession>
<dbReference type="OrthoDB" id="1866359at2759"/>
<evidence type="ECO:0000256" key="1">
    <source>
        <dbReference type="ARBA" id="ARBA00023002"/>
    </source>
</evidence>
<sequence>MMIGLEEVKGKKGEASGQVPGEASGQGHGQPGHDTEVPPEQSQTHEEQRSQILANKGSVVLPDIYANYGGVTVSFFEWVQNIPSWMWDKDEVNPKLKTCMIKGYEDVKEVCRTHSCELRMGAFTLMISQGGPFGVKIWEA</sequence>
<reference evidence="5" key="1">
    <citation type="submission" date="2021-03" db="EMBL/GenBank/DDBJ databases">
        <authorList>
            <person name="Li Z."/>
            <person name="Yang C."/>
        </authorList>
    </citation>
    <scope>NUCLEOTIDE SEQUENCE</scope>
    <source>
        <strain evidence="5">Dzin_1.0</strain>
        <tissue evidence="5">Leaf</tissue>
    </source>
</reference>
<dbReference type="Gene3D" id="3.40.50.720">
    <property type="entry name" value="NAD(P)-binding Rossmann-like Domain"/>
    <property type="match status" value="1"/>
</dbReference>
<dbReference type="GO" id="GO:0006538">
    <property type="term" value="P:L-glutamate catabolic process"/>
    <property type="evidence" value="ECO:0007669"/>
    <property type="project" value="TreeGrafter"/>
</dbReference>
<dbReference type="Proteomes" id="UP001085076">
    <property type="component" value="Miscellaneous, Linkage group lg03"/>
</dbReference>
<proteinExistence type="predicted"/>
<protein>
    <recommendedName>
        <fullName evidence="4">Glutamate/phenylalanine/leucine/valine/L-tryptophan dehydrogenase C-terminal domain-containing protein</fullName>
    </recommendedName>
</protein>
<keyword evidence="2" id="KW-0520">NAD</keyword>
<organism evidence="5 6">
    <name type="scientific">Dioscorea zingiberensis</name>
    <dbReference type="NCBI Taxonomy" id="325984"/>
    <lineage>
        <taxon>Eukaryota</taxon>
        <taxon>Viridiplantae</taxon>
        <taxon>Streptophyta</taxon>
        <taxon>Embryophyta</taxon>
        <taxon>Tracheophyta</taxon>
        <taxon>Spermatophyta</taxon>
        <taxon>Magnoliopsida</taxon>
        <taxon>Liliopsida</taxon>
        <taxon>Dioscoreales</taxon>
        <taxon>Dioscoreaceae</taxon>
        <taxon>Dioscorea</taxon>
    </lineage>
</organism>
<keyword evidence="1" id="KW-0560">Oxidoreductase</keyword>